<feature type="region of interest" description="Disordered" evidence="3">
    <location>
        <begin position="1"/>
        <end position="22"/>
    </location>
</feature>
<gene>
    <name evidence="4" type="ORF">EMEDMD4_370054</name>
</gene>
<keyword evidence="1" id="KW-0547">Nucleotide-binding</keyword>
<protein>
    <submittedName>
        <fullName evidence="4">AFG1-family ATPase</fullName>
    </submittedName>
</protein>
<organism evidence="4">
    <name type="scientific">Sinorhizobium medicae</name>
    <dbReference type="NCBI Taxonomy" id="110321"/>
    <lineage>
        <taxon>Bacteria</taxon>
        <taxon>Pseudomonadati</taxon>
        <taxon>Pseudomonadota</taxon>
        <taxon>Alphaproteobacteria</taxon>
        <taxon>Hyphomicrobiales</taxon>
        <taxon>Rhizobiaceae</taxon>
        <taxon>Sinorhizobium/Ensifer group</taxon>
        <taxon>Sinorhizobium</taxon>
    </lineage>
</organism>
<feature type="compositionally biased region" description="Pro residues" evidence="3">
    <location>
        <begin position="1"/>
        <end position="14"/>
    </location>
</feature>
<dbReference type="PANTHER" id="PTHR12169">
    <property type="entry name" value="ATPASE N2B"/>
    <property type="match status" value="1"/>
</dbReference>
<name>A0A508WZP7_9HYPH</name>
<evidence type="ECO:0000256" key="2">
    <source>
        <dbReference type="ARBA" id="ARBA00022840"/>
    </source>
</evidence>
<dbReference type="GO" id="GO:0005524">
    <property type="term" value="F:ATP binding"/>
    <property type="evidence" value="ECO:0007669"/>
    <property type="project" value="UniProtKB-KW"/>
</dbReference>
<dbReference type="InterPro" id="IPR027417">
    <property type="entry name" value="P-loop_NTPase"/>
</dbReference>
<dbReference type="EMBL" id="CABFNB010000103">
    <property type="protein sequence ID" value="VTZ62190.1"/>
    <property type="molecule type" value="Genomic_DNA"/>
</dbReference>
<evidence type="ECO:0000256" key="3">
    <source>
        <dbReference type="SAM" id="MobiDB-lite"/>
    </source>
</evidence>
<dbReference type="Proteomes" id="UP000507954">
    <property type="component" value="Unassembled WGS sequence"/>
</dbReference>
<dbReference type="GO" id="GO:0005737">
    <property type="term" value="C:cytoplasm"/>
    <property type="evidence" value="ECO:0007669"/>
    <property type="project" value="TreeGrafter"/>
</dbReference>
<reference evidence="4" key="1">
    <citation type="submission" date="2019-06" db="EMBL/GenBank/DDBJ databases">
        <authorList>
            <person name="Le Quere A."/>
            <person name="Colella S."/>
        </authorList>
    </citation>
    <scope>NUCLEOTIDE SEQUENCE</scope>
    <source>
        <strain evidence="4">EmedicaeMD41</strain>
    </source>
</reference>
<dbReference type="Pfam" id="PF03969">
    <property type="entry name" value="AFG1_ATPase"/>
    <property type="match status" value="1"/>
</dbReference>
<dbReference type="InterPro" id="IPR005654">
    <property type="entry name" value="ATPase_AFG1-like"/>
</dbReference>
<dbReference type="SUPFAM" id="SSF52540">
    <property type="entry name" value="P-loop containing nucleoside triphosphate hydrolases"/>
    <property type="match status" value="1"/>
</dbReference>
<dbReference type="NCBIfam" id="NF040713">
    <property type="entry name" value="ZapE"/>
    <property type="match status" value="1"/>
</dbReference>
<dbReference type="Gene3D" id="3.40.50.300">
    <property type="entry name" value="P-loop containing nucleotide triphosphate hydrolases"/>
    <property type="match status" value="1"/>
</dbReference>
<sequence>MRHGRLPPPRPPSSFPNRPWRPGRIVLNPDDSILRKLEGHVAAGERQRDPAQFAIARRLDRLTADLLASRPSRKTNALGWLFAARKKEQPPVKGLYIHGGVGRGKTMLMDMFFDAVPIRRKRRAHFHEFMADVHERIYRHRQKLKNGETKQADPIPPVASDLLGEARLLCFDEFTVTDIADAMILARLFAELFAKGCVLVATSNVEPDNLYRDGLNRGLFLPFIDLLKAHAEIISLDTQTDYRLGKTGGTPVWLSPLGPETEAAMDRAWYRETSGKPGSPAEIGRKGRTLRVPAAAGRAARFTFADLCAQPLGASDYLAIVAQYSTIFVDHVPQLGPHLRNETKRFIILVDALYDQGARLFASAAAEPQHLLTARKGTEGFEFDRTVSRLIEMQSQEYASQHPENAPAD</sequence>
<dbReference type="AlphaFoldDB" id="A0A508WZP7"/>
<accession>A0A508WZP7</accession>
<dbReference type="PANTHER" id="PTHR12169:SF6">
    <property type="entry name" value="AFG1-LIKE ATPASE"/>
    <property type="match status" value="1"/>
</dbReference>
<evidence type="ECO:0000256" key="1">
    <source>
        <dbReference type="ARBA" id="ARBA00022741"/>
    </source>
</evidence>
<dbReference type="GO" id="GO:0016887">
    <property type="term" value="F:ATP hydrolysis activity"/>
    <property type="evidence" value="ECO:0007669"/>
    <property type="project" value="InterPro"/>
</dbReference>
<proteinExistence type="predicted"/>
<evidence type="ECO:0000313" key="4">
    <source>
        <dbReference type="EMBL" id="VTZ62190.1"/>
    </source>
</evidence>
<keyword evidence="2" id="KW-0067">ATP-binding</keyword>